<evidence type="ECO:0000313" key="2">
    <source>
        <dbReference type="EMBL" id="KAJ9561908.1"/>
    </source>
</evidence>
<dbReference type="AlphaFoldDB" id="A0AA38U3R7"/>
<protein>
    <submittedName>
        <fullName evidence="2">Uncharacterized protein</fullName>
    </submittedName>
</protein>
<evidence type="ECO:0000256" key="1">
    <source>
        <dbReference type="SAM" id="MobiDB-lite"/>
    </source>
</evidence>
<feature type="region of interest" description="Disordered" evidence="1">
    <location>
        <begin position="1"/>
        <end position="43"/>
    </location>
</feature>
<comment type="caution">
    <text evidence="2">The sequence shown here is derived from an EMBL/GenBank/DDBJ whole genome shotgun (WGS) entry which is preliminary data.</text>
</comment>
<dbReference type="EMBL" id="JARYMX010000002">
    <property type="protein sequence ID" value="KAJ9561908.1"/>
    <property type="molecule type" value="Genomic_DNA"/>
</dbReference>
<reference evidence="2" key="1">
    <citation type="submission" date="2023-03" db="EMBL/GenBank/DDBJ databases">
        <title>Chromosome-scale reference genome and RAD-based genetic map of yellow starthistle (Centaurea solstitialis) reveal putative structural variation and QTLs associated with invader traits.</title>
        <authorList>
            <person name="Reatini B."/>
            <person name="Cang F.A."/>
            <person name="Jiang Q."/>
            <person name="Mckibben M.T.W."/>
            <person name="Barker M.S."/>
            <person name="Rieseberg L.H."/>
            <person name="Dlugosch K.M."/>
        </authorList>
    </citation>
    <scope>NUCLEOTIDE SEQUENCE</scope>
    <source>
        <strain evidence="2">CAN-66</strain>
        <tissue evidence="2">Leaf</tissue>
    </source>
</reference>
<evidence type="ECO:0000313" key="3">
    <source>
        <dbReference type="Proteomes" id="UP001172457"/>
    </source>
</evidence>
<organism evidence="2 3">
    <name type="scientific">Centaurea solstitialis</name>
    <name type="common">yellow star-thistle</name>
    <dbReference type="NCBI Taxonomy" id="347529"/>
    <lineage>
        <taxon>Eukaryota</taxon>
        <taxon>Viridiplantae</taxon>
        <taxon>Streptophyta</taxon>
        <taxon>Embryophyta</taxon>
        <taxon>Tracheophyta</taxon>
        <taxon>Spermatophyta</taxon>
        <taxon>Magnoliopsida</taxon>
        <taxon>eudicotyledons</taxon>
        <taxon>Gunneridae</taxon>
        <taxon>Pentapetalae</taxon>
        <taxon>asterids</taxon>
        <taxon>campanulids</taxon>
        <taxon>Asterales</taxon>
        <taxon>Asteraceae</taxon>
        <taxon>Carduoideae</taxon>
        <taxon>Cardueae</taxon>
        <taxon>Centaureinae</taxon>
        <taxon>Centaurea</taxon>
    </lineage>
</organism>
<dbReference type="Proteomes" id="UP001172457">
    <property type="component" value="Chromosome 2"/>
</dbReference>
<proteinExistence type="predicted"/>
<feature type="compositionally biased region" description="Basic and acidic residues" evidence="1">
    <location>
        <begin position="20"/>
        <end position="41"/>
    </location>
</feature>
<name>A0AA38U3R7_9ASTR</name>
<gene>
    <name evidence="2" type="ORF">OSB04_007068</name>
</gene>
<sequence>MKSLTDQMRKKEHKPTNALKQDDKGKRPIVTDEVSKPKPDRVSFMSFRSSGATEYTGQSDPVLAMQWVQNTEKVFRTIRVSDEDKMRYASAMLTDLSISLVG</sequence>
<keyword evidence="3" id="KW-1185">Reference proteome</keyword>
<accession>A0AA38U3R7</accession>